<feature type="binding site" evidence="9">
    <location>
        <position position="206"/>
    </location>
    <ligand>
        <name>Zn(2+)</name>
        <dbReference type="ChEBI" id="CHEBI:29105"/>
        <label>2</label>
    </ligand>
</feature>
<evidence type="ECO:0000256" key="9">
    <source>
        <dbReference type="HAMAP-Rule" id="MF_01152"/>
    </source>
</evidence>
<protein>
    <recommendedName>
        <fullName evidence="8 9">Chaperone protein DnaJ</fullName>
    </recommendedName>
</protein>
<dbReference type="InterPro" id="IPR036410">
    <property type="entry name" value="HSP_DnaJ_Cys-rich_dom_sf"/>
</dbReference>
<proteinExistence type="inferred from homology"/>
<dbReference type="CDD" id="cd06257">
    <property type="entry name" value="DnaJ"/>
    <property type="match status" value="1"/>
</dbReference>
<dbReference type="PROSITE" id="PS00636">
    <property type="entry name" value="DNAJ_1"/>
    <property type="match status" value="1"/>
</dbReference>
<dbReference type="HAMAP" id="MF_01152">
    <property type="entry name" value="DnaJ"/>
    <property type="match status" value="1"/>
</dbReference>
<sequence>MAKKDYYEILGVPRDATPEEIKKAYRRLAIKYHPDRNPENRKEAEEKFKEISEAYEVLIDTEKRKLYDMYGHEGVKTRFQQGDFTWRDFTHFEDLRDIFKDLGFGFDFFDDFFGNFFGFDTRRGTRRQRVKVRGEDIQITLPLTLEEIYRGETKKIRLKRLEVCDACQGTGSVDGKVETCPVCKGSGVVREVSSTFFGQFIRETVCPQCRGEGKVIVNPCSKCGGSGRVREEKEIEFRIPKGIRNGEYFILHGEGHAGTRGGERGNLIVVVSEKPHEIFIRDKEDLHVEINVTYSELILGKEFEFTHLDGRKLKVKIPPSTVPGETIRLKGYGMERNGYKGDLYFHVKLIIPSRPSKEYLDLAQEMQKEEEETMRKIPRFSKPS</sequence>
<keyword evidence="5 9" id="KW-0143">Chaperone</keyword>
<comment type="domain">
    <text evidence="9">The J domain is necessary and sufficient to stimulate DnaK ATPase activity. Zinc center 1 plays an important role in the autonomous, DnaK-independent chaperone activity of DnaJ. Zinc center 2 is essential for interaction with DnaK and for DnaJ activity.</text>
</comment>
<dbReference type="InterPro" id="IPR036869">
    <property type="entry name" value="J_dom_sf"/>
</dbReference>
<feature type="repeat" description="CXXCXGXG motif" evidence="9">
    <location>
        <begin position="180"/>
        <end position="187"/>
    </location>
</feature>
<dbReference type="InterPro" id="IPR008971">
    <property type="entry name" value="HSP40/DnaJ_pept-bd"/>
</dbReference>
<dbReference type="GO" id="GO:0008270">
    <property type="term" value="F:zinc ion binding"/>
    <property type="evidence" value="ECO:0007669"/>
    <property type="project" value="UniProtKB-UniRule"/>
</dbReference>
<dbReference type="GO" id="GO:0009408">
    <property type="term" value="P:response to heat"/>
    <property type="evidence" value="ECO:0007669"/>
    <property type="project" value="InterPro"/>
</dbReference>
<dbReference type="GO" id="GO:0031072">
    <property type="term" value="F:heat shock protein binding"/>
    <property type="evidence" value="ECO:0007669"/>
    <property type="project" value="InterPro"/>
</dbReference>
<dbReference type="SMART" id="SM00271">
    <property type="entry name" value="DnaJ"/>
    <property type="match status" value="1"/>
</dbReference>
<dbReference type="Pfam" id="PF00226">
    <property type="entry name" value="DnaJ"/>
    <property type="match status" value="1"/>
</dbReference>
<dbReference type="SUPFAM" id="SSF46565">
    <property type="entry name" value="Chaperone J-domain"/>
    <property type="match status" value="1"/>
</dbReference>
<feature type="binding site" evidence="9">
    <location>
        <position position="180"/>
    </location>
    <ligand>
        <name>Zn(2+)</name>
        <dbReference type="ChEBI" id="CHEBI:29105"/>
        <label>2</label>
    </ligand>
</feature>
<feature type="domain" description="J" evidence="12">
    <location>
        <begin position="5"/>
        <end position="71"/>
    </location>
</feature>
<evidence type="ECO:0000256" key="2">
    <source>
        <dbReference type="ARBA" id="ARBA00022737"/>
    </source>
</evidence>
<evidence type="ECO:0000259" key="12">
    <source>
        <dbReference type="PROSITE" id="PS50076"/>
    </source>
</evidence>
<dbReference type="PANTHER" id="PTHR43096:SF10">
    <property type="entry name" value="CHAPERONE PROTEIN DNAJ A6, CHLOROPLASTIC"/>
    <property type="match status" value="1"/>
</dbReference>
<dbReference type="CDD" id="cd10719">
    <property type="entry name" value="DnaJ_zf"/>
    <property type="match status" value="1"/>
</dbReference>
<dbReference type="PROSITE" id="PS50076">
    <property type="entry name" value="DNAJ_2"/>
    <property type="match status" value="1"/>
</dbReference>
<dbReference type="Pfam" id="PF01556">
    <property type="entry name" value="DnaJ_C"/>
    <property type="match status" value="1"/>
</dbReference>
<feature type="binding site" evidence="9">
    <location>
        <position position="223"/>
    </location>
    <ligand>
        <name>Zn(2+)</name>
        <dbReference type="ChEBI" id="CHEBI:29105"/>
        <label>1</label>
    </ligand>
</feature>
<dbReference type="GO" id="GO:0006260">
    <property type="term" value="P:DNA replication"/>
    <property type="evidence" value="ECO:0007669"/>
    <property type="project" value="UniProtKB-KW"/>
</dbReference>
<dbReference type="SUPFAM" id="SSF49493">
    <property type="entry name" value="HSP40/DnaJ peptide-binding domain"/>
    <property type="match status" value="2"/>
</dbReference>
<comment type="subcellular location">
    <subcellularLocation>
        <location evidence="9">Cytoplasm</location>
    </subcellularLocation>
</comment>
<feature type="binding site" evidence="9">
    <location>
        <position position="183"/>
    </location>
    <ligand>
        <name>Zn(2+)</name>
        <dbReference type="ChEBI" id="CHEBI:29105"/>
        <label>2</label>
    </ligand>
</feature>
<feature type="repeat" description="CXXCXGXG motif" evidence="9">
    <location>
        <begin position="206"/>
        <end position="213"/>
    </location>
</feature>
<dbReference type="NCBIfam" id="TIGR02349">
    <property type="entry name" value="DnaJ_bact"/>
    <property type="match status" value="1"/>
</dbReference>
<dbReference type="CDD" id="cd10747">
    <property type="entry name" value="DnaJ_C"/>
    <property type="match status" value="1"/>
</dbReference>
<comment type="caution">
    <text evidence="14">The sequence shown here is derived from an EMBL/GenBank/DDBJ whole genome shotgun (WGS) entry which is preliminary data.</text>
</comment>
<keyword evidence="2 9" id="KW-0677">Repeat</keyword>
<dbReference type="Gene3D" id="2.60.260.20">
    <property type="entry name" value="Urease metallochaperone UreE, N-terminal domain"/>
    <property type="match status" value="2"/>
</dbReference>
<dbReference type="Gene3D" id="2.10.230.10">
    <property type="entry name" value="Heat shock protein DnaJ, cysteine-rich domain"/>
    <property type="match status" value="1"/>
</dbReference>
<feature type="region of interest" description="Disordered" evidence="11">
    <location>
        <begin position="364"/>
        <end position="384"/>
    </location>
</feature>
<feature type="binding site" evidence="9">
    <location>
        <position position="209"/>
    </location>
    <ligand>
        <name>Zn(2+)</name>
        <dbReference type="ChEBI" id="CHEBI:29105"/>
        <label>2</label>
    </ligand>
</feature>
<feature type="repeat" description="CXXCXGXG motif" evidence="9">
    <location>
        <begin position="164"/>
        <end position="171"/>
    </location>
</feature>
<feature type="domain" description="CR-type" evidence="13">
    <location>
        <begin position="151"/>
        <end position="232"/>
    </location>
</feature>
<keyword evidence="9" id="KW-0346">Stress response</keyword>
<organism evidence="14">
    <name type="scientific">candidate division WOR-3 bacterium</name>
    <dbReference type="NCBI Taxonomy" id="2052148"/>
    <lineage>
        <taxon>Bacteria</taxon>
        <taxon>Bacteria division WOR-3</taxon>
    </lineage>
</organism>
<dbReference type="InterPro" id="IPR018253">
    <property type="entry name" value="DnaJ_domain_CS"/>
</dbReference>
<dbReference type="InterPro" id="IPR002939">
    <property type="entry name" value="DnaJ_C"/>
</dbReference>
<dbReference type="PRINTS" id="PR00625">
    <property type="entry name" value="JDOMAIN"/>
</dbReference>
<evidence type="ECO:0000256" key="3">
    <source>
        <dbReference type="ARBA" id="ARBA00022771"/>
    </source>
</evidence>
<keyword evidence="4 9" id="KW-0862">Zinc</keyword>
<reference evidence="14" key="1">
    <citation type="journal article" date="2020" name="mSystems">
        <title>Genome- and Community-Level Interaction Insights into Carbon Utilization and Element Cycling Functions of Hydrothermarchaeota in Hydrothermal Sediment.</title>
        <authorList>
            <person name="Zhou Z."/>
            <person name="Liu Y."/>
            <person name="Xu W."/>
            <person name="Pan J."/>
            <person name="Luo Z.H."/>
            <person name="Li M."/>
        </authorList>
    </citation>
    <scope>NUCLEOTIDE SEQUENCE [LARGE SCALE GENOMIC DNA]</scope>
    <source>
        <strain evidence="14">SpSt-754</strain>
    </source>
</reference>
<keyword evidence="1 9" id="KW-0479">Metal-binding</keyword>
<evidence type="ECO:0000256" key="8">
    <source>
        <dbReference type="ARBA" id="ARBA00067609"/>
    </source>
</evidence>
<dbReference type="Pfam" id="PF00684">
    <property type="entry name" value="DnaJ_CXXCXGXG"/>
    <property type="match status" value="1"/>
</dbReference>
<dbReference type="InterPro" id="IPR012724">
    <property type="entry name" value="DnaJ"/>
</dbReference>
<dbReference type="Gene3D" id="1.10.287.110">
    <property type="entry name" value="DnaJ domain"/>
    <property type="match status" value="1"/>
</dbReference>
<dbReference type="GO" id="GO:0042026">
    <property type="term" value="P:protein refolding"/>
    <property type="evidence" value="ECO:0007669"/>
    <property type="project" value="TreeGrafter"/>
</dbReference>
<keyword evidence="3 9" id="KW-0863">Zinc-finger</keyword>
<keyword evidence="9" id="KW-0235">DNA replication</keyword>
<feature type="repeat" description="CXXCXGXG motif" evidence="9">
    <location>
        <begin position="220"/>
        <end position="227"/>
    </location>
</feature>
<comment type="subunit">
    <text evidence="9">Homodimer.</text>
</comment>
<feature type="zinc finger region" description="CR-type" evidence="10">
    <location>
        <begin position="151"/>
        <end position="232"/>
    </location>
</feature>
<feature type="binding site" evidence="9">
    <location>
        <position position="167"/>
    </location>
    <ligand>
        <name>Zn(2+)</name>
        <dbReference type="ChEBI" id="CHEBI:29105"/>
        <label>1</label>
    </ligand>
</feature>
<dbReference type="GO" id="GO:0051082">
    <property type="term" value="F:unfolded protein binding"/>
    <property type="evidence" value="ECO:0007669"/>
    <property type="project" value="UniProtKB-UniRule"/>
</dbReference>
<evidence type="ECO:0000256" key="1">
    <source>
        <dbReference type="ARBA" id="ARBA00022723"/>
    </source>
</evidence>
<feature type="binding site" evidence="9">
    <location>
        <position position="220"/>
    </location>
    <ligand>
        <name>Zn(2+)</name>
        <dbReference type="ChEBI" id="CHEBI:29105"/>
        <label>1</label>
    </ligand>
</feature>
<dbReference type="InterPro" id="IPR001305">
    <property type="entry name" value="HSP_DnaJ_Cys-rich_dom"/>
</dbReference>
<dbReference type="FunFam" id="2.10.230.10:FF:000002">
    <property type="entry name" value="Molecular chaperone DnaJ"/>
    <property type="match status" value="1"/>
</dbReference>
<evidence type="ECO:0000256" key="5">
    <source>
        <dbReference type="ARBA" id="ARBA00023186"/>
    </source>
</evidence>
<dbReference type="GO" id="GO:0005737">
    <property type="term" value="C:cytoplasm"/>
    <property type="evidence" value="ECO:0007669"/>
    <property type="project" value="UniProtKB-SubCell"/>
</dbReference>
<dbReference type="EMBL" id="DTGD01000170">
    <property type="protein sequence ID" value="HGB36176.1"/>
    <property type="molecule type" value="Genomic_DNA"/>
</dbReference>
<dbReference type="GO" id="GO:0005524">
    <property type="term" value="F:ATP binding"/>
    <property type="evidence" value="ECO:0007669"/>
    <property type="project" value="InterPro"/>
</dbReference>
<evidence type="ECO:0000256" key="11">
    <source>
        <dbReference type="SAM" id="MobiDB-lite"/>
    </source>
</evidence>
<evidence type="ECO:0000256" key="4">
    <source>
        <dbReference type="ARBA" id="ARBA00022833"/>
    </source>
</evidence>
<comment type="function">
    <text evidence="6 9">Participates actively in the response to hyperosmotic and heat shock by preventing the aggregation of stress-denatured proteins and by disaggregating proteins, also in an autonomous, DnaK-independent fashion. Unfolded proteins bind initially to DnaJ; upon interaction with the DnaJ-bound protein, DnaK hydrolyzes its bound ATP, resulting in the formation of a stable complex. GrpE releases ADP from DnaK; ATP binding to DnaK triggers the release of the substrate protein, thus completing the reaction cycle. Several rounds of ATP-dependent interactions between DnaJ, DnaK and GrpE are required for fully efficient folding. Also involved, together with DnaK and GrpE, in the DNA replication of plasmids through activation of initiation proteins.</text>
</comment>
<gene>
    <name evidence="9 14" type="primary">dnaJ</name>
    <name evidence="14" type="ORF">ENV38_04655</name>
</gene>
<dbReference type="InterPro" id="IPR001623">
    <property type="entry name" value="DnaJ_domain"/>
</dbReference>
<name>A0A7V3NVF6_UNCW3</name>
<dbReference type="PANTHER" id="PTHR43096">
    <property type="entry name" value="DNAJ HOMOLOG 1, MITOCHONDRIAL-RELATED"/>
    <property type="match status" value="1"/>
</dbReference>
<comment type="cofactor">
    <cofactor evidence="9">
        <name>Zn(2+)</name>
        <dbReference type="ChEBI" id="CHEBI:29105"/>
    </cofactor>
    <text evidence="9">Binds 2 Zn(2+) ions per monomer.</text>
</comment>
<dbReference type="PROSITE" id="PS51188">
    <property type="entry name" value="ZF_CR"/>
    <property type="match status" value="1"/>
</dbReference>
<evidence type="ECO:0000259" key="13">
    <source>
        <dbReference type="PROSITE" id="PS51188"/>
    </source>
</evidence>
<dbReference type="NCBIfam" id="NF008035">
    <property type="entry name" value="PRK10767.1"/>
    <property type="match status" value="1"/>
</dbReference>
<evidence type="ECO:0000313" key="14">
    <source>
        <dbReference type="EMBL" id="HGB36176.1"/>
    </source>
</evidence>
<evidence type="ECO:0000256" key="10">
    <source>
        <dbReference type="PROSITE-ProRule" id="PRU00546"/>
    </source>
</evidence>
<feature type="binding site" evidence="9">
    <location>
        <position position="164"/>
    </location>
    <ligand>
        <name>Zn(2+)</name>
        <dbReference type="ChEBI" id="CHEBI:29105"/>
        <label>1</label>
    </ligand>
</feature>
<comment type="similarity">
    <text evidence="7 9">Belongs to the DnaJ family.</text>
</comment>
<evidence type="ECO:0000256" key="7">
    <source>
        <dbReference type="ARBA" id="ARBA00061004"/>
    </source>
</evidence>
<dbReference type="SUPFAM" id="SSF57938">
    <property type="entry name" value="DnaJ/Hsp40 cysteine-rich domain"/>
    <property type="match status" value="1"/>
</dbReference>
<dbReference type="AlphaFoldDB" id="A0A7V3NVF6"/>
<dbReference type="FunFam" id="1.10.287.110:FF:000034">
    <property type="entry name" value="Chaperone protein DnaJ"/>
    <property type="match status" value="1"/>
</dbReference>
<accession>A0A7V3NVF6</accession>
<keyword evidence="9" id="KW-0963">Cytoplasm</keyword>
<evidence type="ECO:0000256" key="6">
    <source>
        <dbReference type="ARBA" id="ARBA00053423"/>
    </source>
</evidence>